<evidence type="ECO:0000256" key="9">
    <source>
        <dbReference type="ARBA" id="ARBA00023180"/>
    </source>
</evidence>
<dbReference type="AlphaFoldDB" id="V4SPL9"/>
<protein>
    <recommendedName>
        <fullName evidence="10">Protein kinase domain-containing protein</fullName>
    </recommendedName>
</protein>
<dbReference type="eggNOG" id="ENOG502QPYS">
    <property type="taxonomic scope" value="Eukaryota"/>
</dbReference>
<dbReference type="InterPro" id="IPR001611">
    <property type="entry name" value="Leu-rich_rpt"/>
</dbReference>
<evidence type="ECO:0000256" key="8">
    <source>
        <dbReference type="ARBA" id="ARBA00023136"/>
    </source>
</evidence>
<dbReference type="GO" id="GO:0016020">
    <property type="term" value="C:membrane"/>
    <property type="evidence" value="ECO:0007669"/>
    <property type="project" value="UniProtKB-SubCell"/>
</dbReference>
<evidence type="ECO:0000313" key="12">
    <source>
        <dbReference type="Proteomes" id="UP000030687"/>
    </source>
</evidence>
<gene>
    <name evidence="11" type="ORF">CICLE_v10033621mg</name>
</gene>
<dbReference type="InterPro" id="IPR000719">
    <property type="entry name" value="Prot_kinase_dom"/>
</dbReference>
<keyword evidence="7" id="KW-1133">Transmembrane helix</keyword>
<keyword evidence="3" id="KW-0433">Leucine-rich repeat</keyword>
<keyword evidence="8" id="KW-0472">Membrane</keyword>
<dbReference type="KEGG" id="cic:CICLE_v10033621mg"/>
<proteinExistence type="inferred from homology"/>
<dbReference type="PROSITE" id="PS50011">
    <property type="entry name" value="PROTEIN_KINASE_DOM"/>
    <property type="match status" value="1"/>
</dbReference>
<evidence type="ECO:0000256" key="4">
    <source>
        <dbReference type="ARBA" id="ARBA00022692"/>
    </source>
</evidence>
<dbReference type="Gene3D" id="1.10.510.10">
    <property type="entry name" value="Transferase(Phosphotransferase) domain 1"/>
    <property type="match status" value="1"/>
</dbReference>
<name>V4SPL9_CITCL</name>
<organism evidence="11 12">
    <name type="scientific">Citrus clementina</name>
    <name type="common">Clementine</name>
    <name type="synonym">Citrus deliciosa x Citrus sinensis</name>
    <dbReference type="NCBI Taxonomy" id="85681"/>
    <lineage>
        <taxon>Eukaryota</taxon>
        <taxon>Viridiplantae</taxon>
        <taxon>Streptophyta</taxon>
        <taxon>Embryophyta</taxon>
        <taxon>Tracheophyta</taxon>
        <taxon>Spermatophyta</taxon>
        <taxon>Magnoliopsida</taxon>
        <taxon>eudicotyledons</taxon>
        <taxon>Gunneridae</taxon>
        <taxon>Pentapetalae</taxon>
        <taxon>rosids</taxon>
        <taxon>malvids</taxon>
        <taxon>Sapindales</taxon>
        <taxon>Rutaceae</taxon>
        <taxon>Aurantioideae</taxon>
        <taxon>Citrus</taxon>
    </lineage>
</organism>
<dbReference type="Gene3D" id="3.80.10.10">
    <property type="entry name" value="Ribonuclease Inhibitor"/>
    <property type="match status" value="1"/>
</dbReference>
<accession>V4SPL9</accession>
<evidence type="ECO:0000256" key="2">
    <source>
        <dbReference type="ARBA" id="ARBA00009592"/>
    </source>
</evidence>
<dbReference type="Gene3D" id="3.30.200.20">
    <property type="entry name" value="Phosphorylase Kinase, domain 1"/>
    <property type="match status" value="1"/>
</dbReference>
<dbReference type="InterPro" id="IPR001245">
    <property type="entry name" value="Ser-Thr/Tyr_kinase_cat_dom"/>
</dbReference>
<sequence length="337" mass="37586">MGLISLSIGLDLSRKQLSGSFPTEVGNLKNLELLNIFRNMLQGEIPSTLGSCIRLEQLEMQGNFFHGYVPSSLSSLRGLRVLDLSQNNLSAKIPKFLKNKRIPSSSIYSLPNLSYQNLYNATDEFTLANQISVGSFGSVYKGILDEGRTIVVVKVFNFHHRASKGFIIVCNALKSIRHRNLVKVLTACSGVDYHDNDFKVQVYELIHNGSLEDWLYLVTKEDKINEAPRSFNLLHRLSIAIDVAYALKYLHHDCQPPIAHCKLKPSNVLLDDEMTAHVGDFGLASFGLAKFLPPANLQISSIGIKGSIGYIIPEYGLGSEVSTNRDIYNYRILLLKL</sequence>
<dbReference type="Pfam" id="PF00560">
    <property type="entry name" value="LRR_1"/>
    <property type="match status" value="2"/>
</dbReference>
<dbReference type="OMA" id="DSCQTIW"/>
<dbReference type="InParanoid" id="V4SPL9"/>
<comment type="similarity">
    <text evidence="2">Belongs to the RLP family.</text>
</comment>
<dbReference type="Pfam" id="PF07714">
    <property type="entry name" value="PK_Tyr_Ser-Thr"/>
    <property type="match status" value="1"/>
</dbReference>
<reference evidence="11 12" key="1">
    <citation type="submission" date="2013-10" db="EMBL/GenBank/DDBJ databases">
        <authorList>
            <consortium name="International Citrus Genome Consortium"/>
            <person name="Jenkins J."/>
            <person name="Schmutz J."/>
            <person name="Prochnik S."/>
            <person name="Rokhsar D."/>
            <person name="Gmitter F."/>
            <person name="Ollitrault P."/>
            <person name="Machado M."/>
            <person name="Talon M."/>
            <person name="Wincker P."/>
            <person name="Jaillon O."/>
            <person name="Morgante M."/>
        </authorList>
    </citation>
    <scope>NUCLEOTIDE SEQUENCE</scope>
    <source>
        <strain evidence="12">cv. Clemenules</strain>
    </source>
</reference>
<keyword evidence="4" id="KW-0812">Transmembrane</keyword>
<evidence type="ECO:0000256" key="5">
    <source>
        <dbReference type="ARBA" id="ARBA00022729"/>
    </source>
</evidence>
<dbReference type="Gramene" id="ESR49723">
    <property type="protein sequence ID" value="ESR49723"/>
    <property type="gene ID" value="CICLE_v10033621mg"/>
</dbReference>
<dbReference type="InterPro" id="IPR032675">
    <property type="entry name" value="LRR_dom_sf"/>
</dbReference>
<dbReference type="FunFam" id="3.80.10.10:FF:000041">
    <property type="entry name" value="LRR receptor-like serine/threonine-protein kinase ERECTA"/>
    <property type="match status" value="1"/>
</dbReference>
<keyword evidence="6" id="KW-0677">Repeat</keyword>
<dbReference type="GO" id="GO:0004672">
    <property type="term" value="F:protein kinase activity"/>
    <property type="evidence" value="ECO:0007669"/>
    <property type="project" value="InterPro"/>
</dbReference>
<evidence type="ECO:0000256" key="1">
    <source>
        <dbReference type="ARBA" id="ARBA00004479"/>
    </source>
</evidence>
<dbReference type="PANTHER" id="PTHR27008">
    <property type="entry name" value="OS04G0122200 PROTEIN"/>
    <property type="match status" value="1"/>
</dbReference>
<evidence type="ECO:0000256" key="3">
    <source>
        <dbReference type="ARBA" id="ARBA00022614"/>
    </source>
</evidence>
<dbReference type="PANTHER" id="PTHR27008:SF610">
    <property type="entry name" value="SERINE-THREONINE_TYROSINE-PROTEIN KINASE CATALYTIC DOMAIN-CONTAINING PROTEIN"/>
    <property type="match status" value="1"/>
</dbReference>
<evidence type="ECO:0000259" key="10">
    <source>
        <dbReference type="PROSITE" id="PS50011"/>
    </source>
</evidence>
<dbReference type="SUPFAM" id="SSF56112">
    <property type="entry name" value="Protein kinase-like (PK-like)"/>
    <property type="match status" value="1"/>
</dbReference>
<dbReference type="Proteomes" id="UP000030687">
    <property type="component" value="Unassembled WGS sequence"/>
</dbReference>
<evidence type="ECO:0000313" key="11">
    <source>
        <dbReference type="EMBL" id="ESR49723.1"/>
    </source>
</evidence>
<feature type="non-terminal residue" evidence="11">
    <location>
        <position position="337"/>
    </location>
</feature>
<evidence type="ECO:0000256" key="6">
    <source>
        <dbReference type="ARBA" id="ARBA00022737"/>
    </source>
</evidence>
<keyword evidence="5" id="KW-0732">Signal</keyword>
<dbReference type="GO" id="GO:0005524">
    <property type="term" value="F:ATP binding"/>
    <property type="evidence" value="ECO:0007669"/>
    <property type="project" value="InterPro"/>
</dbReference>
<evidence type="ECO:0000256" key="7">
    <source>
        <dbReference type="ARBA" id="ARBA00022989"/>
    </source>
</evidence>
<keyword evidence="9" id="KW-0325">Glycoprotein</keyword>
<keyword evidence="12" id="KW-1185">Reference proteome</keyword>
<dbReference type="SUPFAM" id="SSF52058">
    <property type="entry name" value="L domain-like"/>
    <property type="match status" value="1"/>
</dbReference>
<feature type="domain" description="Protein kinase" evidence="10">
    <location>
        <begin position="125"/>
        <end position="337"/>
    </location>
</feature>
<comment type="subcellular location">
    <subcellularLocation>
        <location evidence="1">Membrane</location>
        <topology evidence="1">Single-pass type I membrane protein</topology>
    </subcellularLocation>
</comment>
<dbReference type="InterPro" id="IPR011009">
    <property type="entry name" value="Kinase-like_dom_sf"/>
</dbReference>
<dbReference type="EMBL" id="KI536726">
    <property type="protein sequence ID" value="ESR49723.1"/>
    <property type="molecule type" value="Genomic_DNA"/>
</dbReference>
<dbReference type="InterPro" id="IPR051809">
    <property type="entry name" value="Plant_receptor-like_S/T_kinase"/>
</dbReference>